<name>A0A251MUA6_PRUPE</name>
<accession>A0A251MUA6</accession>
<proteinExistence type="predicted"/>
<gene>
    <name evidence="1" type="ORF">PRUPE_8G068500</name>
</gene>
<organism evidence="1 2">
    <name type="scientific">Prunus persica</name>
    <name type="common">Peach</name>
    <name type="synonym">Amygdalus persica</name>
    <dbReference type="NCBI Taxonomy" id="3760"/>
    <lineage>
        <taxon>Eukaryota</taxon>
        <taxon>Viridiplantae</taxon>
        <taxon>Streptophyta</taxon>
        <taxon>Embryophyta</taxon>
        <taxon>Tracheophyta</taxon>
        <taxon>Spermatophyta</taxon>
        <taxon>Magnoliopsida</taxon>
        <taxon>eudicotyledons</taxon>
        <taxon>Gunneridae</taxon>
        <taxon>Pentapetalae</taxon>
        <taxon>rosids</taxon>
        <taxon>fabids</taxon>
        <taxon>Rosales</taxon>
        <taxon>Rosaceae</taxon>
        <taxon>Amygdaloideae</taxon>
        <taxon>Amygdaleae</taxon>
        <taxon>Prunus</taxon>
    </lineage>
</organism>
<dbReference type="AlphaFoldDB" id="A0A251MUA6"/>
<reference evidence="1 2" key="1">
    <citation type="journal article" date="2013" name="Nat. Genet.">
        <title>The high-quality draft genome of peach (Prunus persica) identifies unique patterns of genetic diversity, domestication and genome evolution.</title>
        <authorList>
            <consortium name="International Peach Genome Initiative"/>
            <person name="Verde I."/>
            <person name="Abbott A.G."/>
            <person name="Scalabrin S."/>
            <person name="Jung S."/>
            <person name="Shu S."/>
            <person name="Marroni F."/>
            <person name="Zhebentyayeva T."/>
            <person name="Dettori M.T."/>
            <person name="Grimwood J."/>
            <person name="Cattonaro F."/>
            <person name="Zuccolo A."/>
            <person name="Rossini L."/>
            <person name="Jenkins J."/>
            <person name="Vendramin E."/>
            <person name="Meisel L.A."/>
            <person name="Decroocq V."/>
            <person name="Sosinski B."/>
            <person name="Prochnik S."/>
            <person name="Mitros T."/>
            <person name="Policriti A."/>
            <person name="Cipriani G."/>
            <person name="Dondini L."/>
            <person name="Ficklin S."/>
            <person name="Goodstein D.M."/>
            <person name="Xuan P."/>
            <person name="Del Fabbro C."/>
            <person name="Aramini V."/>
            <person name="Copetti D."/>
            <person name="Gonzalez S."/>
            <person name="Horner D.S."/>
            <person name="Falchi R."/>
            <person name="Lucas S."/>
            <person name="Mica E."/>
            <person name="Maldonado J."/>
            <person name="Lazzari B."/>
            <person name="Bielenberg D."/>
            <person name="Pirona R."/>
            <person name="Miculan M."/>
            <person name="Barakat A."/>
            <person name="Testolin R."/>
            <person name="Stella A."/>
            <person name="Tartarini S."/>
            <person name="Tonutti P."/>
            <person name="Arus P."/>
            <person name="Orellana A."/>
            <person name="Wells C."/>
            <person name="Main D."/>
            <person name="Vizzotto G."/>
            <person name="Silva H."/>
            <person name="Salamini F."/>
            <person name="Schmutz J."/>
            <person name="Morgante M."/>
            <person name="Rokhsar D.S."/>
        </authorList>
    </citation>
    <scope>NUCLEOTIDE SEQUENCE [LARGE SCALE GENOMIC DNA]</scope>
    <source>
        <strain evidence="2">cv. Nemared</strain>
    </source>
</reference>
<evidence type="ECO:0000313" key="1">
    <source>
        <dbReference type="EMBL" id="ONH90672.1"/>
    </source>
</evidence>
<evidence type="ECO:0000313" key="2">
    <source>
        <dbReference type="Proteomes" id="UP000006882"/>
    </source>
</evidence>
<dbReference type="Gramene" id="ONH90672">
    <property type="protein sequence ID" value="ONH90672"/>
    <property type="gene ID" value="PRUPE_8G068500"/>
</dbReference>
<dbReference type="EMBL" id="CM007658">
    <property type="protein sequence ID" value="ONH90672.1"/>
    <property type="molecule type" value="Genomic_DNA"/>
</dbReference>
<dbReference type="Proteomes" id="UP000006882">
    <property type="component" value="Chromosome G8"/>
</dbReference>
<protein>
    <submittedName>
        <fullName evidence="1">Uncharacterized protein</fullName>
    </submittedName>
</protein>
<sequence length="87" mass="9891">MKPVAAARLRSERYHHRNPISIIAIRSLDLRPTSTPNFKSELFDGKTEDSDGFTSSIGISISILSLLIHVPNYLKFDVYDLAFYYSL</sequence>
<keyword evidence="2" id="KW-1185">Reference proteome</keyword>